<reference evidence="4" key="1">
    <citation type="submission" date="2023-01" db="EMBL/GenBank/DDBJ databases">
        <title>Metagenome sequencing of chrysophaentin producing Chrysophaeum taylorii.</title>
        <authorList>
            <person name="Davison J."/>
            <person name="Bewley C."/>
        </authorList>
    </citation>
    <scope>NUCLEOTIDE SEQUENCE</scope>
    <source>
        <strain evidence="4">NIES-1699</strain>
    </source>
</reference>
<dbReference type="PROSITE" id="PS51471">
    <property type="entry name" value="FE2OG_OXY"/>
    <property type="match status" value="1"/>
</dbReference>
<evidence type="ECO:0000313" key="4">
    <source>
        <dbReference type="EMBL" id="KAJ8601357.1"/>
    </source>
</evidence>
<dbReference type="Gene3D" id="2.60.120.620">
    <property type="entry name" value="q2cbj1_9rhob like domain"/>
    <property type="match status" value="1"/>
</dbReference>
<accession>A0AAD7UCB0</accession>
<evidence type="ECO:0000313" key="5">
    <source>
        <dbReference type="Proteomes" id="UP001230188"/>
    </source>
</evidence>
<organism evidence="4 5">
    <name type="scientific">Chrysophaeum taylorii</name>
    <dbReference type="NCBI Taxonomy" id="2483200"/>
    <lineage>
        <taxon>Eukaryota</taxon>
        <taxon>Sar</taxon>
        <taxon>Stramenopiles</taxon>
        <taxon>Ochrophyta</taxon>
        <taxon>Pelagophyceae</taxon>
        <taxon>Pelagomonadales</taxon>
        <taxon>Pelagomonadaceae</taxon>
        <taxon>Chrysophaeum</taxon>
    </lineage>
</organism>
<name>A0AAD7UCB0_9STRA</name>
<keyword evidence="1" id="KW-0408">Iron</keyword>
<keyword evidence="5" id="KW-1185">Reference proteome</keyword>
<keyword evidence="2" id="KW-0732">Signal</keyword>
<evidence type="ECO:0000259" key="3">
    <source>
        <dbReference type="PROSITE" id="PS51471"/>
    </source>
</evidence>
<keyword evidence="1" id="KW-0479">Metal-binding</keyword>
<evidence type="ECO:0000256" key="2">
    <source>
        <dbReference type="SAM" id="SignalP"/>
    </source>
</evidence>
<dbReference type="GO" id="GO:0016491">
    <property type="term" value="F:oxidoreductase activity"/>
    <property type="evidence" value="ECO:0007669"/>
    <property type="project" value="UniProtKB-KW"/>
</dbReference>
<evidence type="ECO:0000256" key="1">
    <source>
        <dbReference type="RuleBase" id="RU003682"/>
    </source>
</evidence>
<dbReference type="GO" id="GO:0046872">
    <property type="term" value="F:metal ion binding"/>
    <property type="evidence" value="ECO:0007669"/>
    <property type="project" value="UniProtKB-KW"/>
</dbReference>
<feature type="chain" id="PRO_5042246802" description="Fe2OG dioxygenase domain-containing protein" evidence="2">
    <location>
        <begin position="18"/>
        <end position="405"/>
    </location>
</feature>
<sequence>MYNLVVVTLHAALGARALLPVDLGQSRYTHVQVFDGCEIGCARELRQVFEDRFDAPRSSHPEQYFWHPWHVTLRDEDFRARDRGGSDAGEAEASSLGTAVAAAGAFAALSRNNSRRGTGAGTQYSLLRTPAAEYFEGELFDKLCVELAEFGRTRLGCDAFTPPWLALYTDGAEMNWHTDAPHGPLAFVLSLTPTGTHAPPDADHPSFFQGGETLILKPGVLDYWRRFDGSRGLEVDDILERHDPTPFGRIICFDGRLPHRVSRVEGTRDPRRGRLVLTGWFSEPRTRADGGLSDGEGLVPEAARVLDKALDDAFQAFEACDLGRVVGFLAVRVLVSVQGAVQASDALCDTLLSDPAERGDAEDDDDFATAPPDIAVKTILRAALFEATFPEASEPTIITVPLSFS</sequence>
<comment type="caution">
    <text evidence="4">The sequence shown here is derived from an EMBL/GenBank/DDBJ whole genome shotgun (WGS) entry which is preliminary data.</text>
</comment>
<gene>
    <name evidence="4" type="ORF">CTAYLR_004999</name>
</gene>
<comment type="similarity">
    <text evidence="1">Belongs to the iron/ascorbate-dependent oxidoreductase family.</text>
</comment>
<dbReference type="EMBL" id="JAQMWT010000435">
    <property type="protein sequence ID" value="KAJ8601357.1"/>
    <property type="molecule type" value="Genomic_DNA"/>
</dbReference>
<dbReference type="InterPro" id="IPR005123">
    <property type="entry name" value="Oxoglu/Fe-dep_dioxygenase_dom"/>
</dbReference>
<dbReference type="AlphaFoldDB" id="A0AAD7UCB0"/>
<dbReference type="Proteomes" id="UP001230188">
    <property type="component" value="Unassembled WGS sequence"/>
</dbReference>
<keyword evidence="1" id="KW-0560">Oxidoreductase</keyword>
<proteinExistence type="inferred from homology"/>
<feature type="signal peptide" evidence="2">
    <location>
        <begin position="1"/>
        <end position="17"/>
    </location>
</feature>
<feature type="domain" description="Fe2OG dioxygenase" evidence="3">
    <location>
        <begin position="158"/>
        <end position="283"/>
    </location>
</feature>
<protein>
    <recommendedName>
        <fullName evidence="3">Fe2OG dioxygenase domain-containing protein</fullName>
    </recommendedName>
</protein>